<proteinExistence type="predicted"/>
<dbReference type="PANTHER" id="PTHR43547">
    <property type="entry name" value="TWO-COMPONENT HISTIDINE KINASE"/>
    <property type="match status" value="1"/>
</dbReference>
<dbReference type="InterPro" id="IPR000700">
    <property type="entry name" value="PAS-assoc_C"/>
</dbReference>
<dbReference type="InterPro" id="IPR005467">
    <property type="entry name" value="His_kinase_dom"/>
</dbReference>
<dbReference type="Pfam" id="PF00072">
    <property type="entry name" value="Response_reg"/>
    <property type="match status" value="1"/>
</dbReference>
<feature type="domain" description="Histidine kinase" evidence="5">
    <location>
        <begin position="322"/>
        <end position="537"/>
    </location>
</feature>
<dbReference type="EC" id="2.7.13.3" evidence="2"/>
<dbReference type="InterPro" id="IPR000014">
    <property type="entry name" value="PAS"/>
</dbReference>
<dbReference type="Gene3D" id="1.10.287.130">
    <property type="match status" value="1"/>
</dbReference>
<dbReference type="PROSITE" id="PS50113">
    <property type="entry name" value="PAC"/>
    <property type="match status" value="1"/>
</dbReference>
<dbReference type="CDD" id="cd00075">
    <property type="entry name" value="HATPase"/>
    <property type="match status" value="1"/>
</dbReference>
<dbReference type="SMART" id="SM00388">
    <property type="entry name" value="HisKA"/>
    <property type="match status" value="1"/>
</dbReference>
<feature type="domain" description="PAC" evidence="7">
    <location>
        <begin position="254"/>
        <end position="311"/>
    </location>
</feature>
<protein>
    <recommendedName>
        <fullName evidence="2">histidine kinase</fullName>
        <ecNumber evidence="2">2.7.13.3</ecNumber>
    </recommendedName>
</protein>
<dbReference type="InterPro" id="IPR036890">
    <property type="entry name" value="HATPase_C_sf"/>
</dbReference>
<dbReference type="EMBL" id="RAWK01000174">
    <property type="protein sequence ID" value="RKH60168.1"/>
    <property type="molecule type" value="Genomic_DNA"/>
</dbReference>
<dbReference type="GO" id="GO:0000155">
    <property type="term" value="F:phosphorelay sensor kinase activity"/>
    <property type="evidence" value="ECO:0007669"/>
    <property type="project" value="InterPro"/>
</dbReference>
<dbReference type="OrthoDB" id="5378443at2"/>
<dbReference type="Pfam" id="PF00512">
    <property type="entry name" value="HisKA"/>
    <property type="match status" value="1"/>
</dbReference>
<dbReference type="Proteomes" id="UP000267003">
    <property type="component" value="Unassembled WGS sequence"/>
</dbReference>
<evidence type="ECO:0000256" key="2">
    <source>
        <dbReference type="ARBA" id="ARBA00012438"/>
    </source>
</evidence>
<dbReference type="SUPFAM" id="SSF52172">
    <property type="entry name" value="CheY-like"/>
    <property type="match status" value="1"/>
</dbReference>
<evidence type="ECO:0000256" key="1">
    <source>
        <dbReference type="ARBA" id="ARBA00000085"/>
    </source>
</evidence>
<feature type="domain" description="Response regulatory" evidence="6">
    <location>
        <begin position="16"/>
        <end position="132"/>
    </location>
</feature>
<dbReference type="InterPro" id="IPR001789">
    <property type="entry name" value="Sig_transdc_resp-reg_receiver"/>
</dbReference>
<dbReference type="Pfam" id="PF08447">
    <property type="entry name" value="PAS_3"/>
    <property type="match status" value="1"/>
</dbReference>
<dbReference type="PROSITE" id="PS50110">
    <property type="entry name" value="RESPONSE_REGULATORY"/>
    <property type="match status" value="1"/>
</dbReference>
<evidence type="ECO:0000256" key="3">
    <source>
        <dbReference type="ARBA" id="ARBA00022553"/>
    </source>
</evidence>
<evidence type="ECO:0000259" key="7">
    <source>
        <dbReference type="PROSITE" id="PS50113"/>
    </source>
</evidence>
<feature type="modified residue" description="4-aspartylphosphate" evidence="4">
    <location>
        <position position="65"/>
    </location>
</feature>
<dbReference type="NCBIfam" id="TIGR00229">
    <property type="entry name" value="sensory_box"/>
    <property type="match status" value="1"/>
</dbReference>
<dbReference type="InterPro" id="IPR004358">
    <property type="entry name" value="Sig_transdc_His_kin-like_C"/>
</dbReference>
<dbReference type="Pfam" id="PF02518">
    <property type="entry name" value="HATPase_c"/>
    <property type="match status" value="1"/>
</dbReference>
<dbReference type="InterPro" id="IPR036097">
    <property type="entry name" value="HisK_dim/P_sf"/>
</dbReference>
<dbReference type="AlphaFoldDB" id="A0A3A8PW02"/>
<dbReference type="InterPro" id="IPR013655">
    <property type="entry name" value="PAS_fold_3"/>
</dbReference>
<dbReference type="CDD" id="cd00082">
    <property type="entry name" value="HisKA"/>
    <property type="match status" value="1"/>
</dbReference>
<evidence type="ECO:0000313" key="9">
    <source>
        <dbReference type="Proteomes" id="UP000267003"/>
    </source>
</evidence>
<accession>A0A3A8PW02</accession>
<comment type="caution">
    <text evidence="8">The sequence shown here is derived from an EMBL/GenBank/DDBJ whole genome shotgun (WGS) entry which is preliminary data.</text>
</comment>
<evidence type="ECO:0000259" key="6">
    <source>
        <dbReference type="PROSITE" id="PS50110"/>
    </source>
</evidence>
<keyword evidence="9" id="KW-1185">Reference proteome</keyword>
<comment type="catalytic activity">
    <reaction evidence="1">
        <text>ATP + protein L-histidine = ADP + protein N-phospho-L-histidine.</text>
        <dbReference type="EC" id="2.7.13.3"/>
    </reaction>
</comment>
<dbReference type="CDD" id="cd00130">
    <property type="entry name" value="PAS"/>
    <property type="match status" value="1"/>
</dbReference>
<dbReference type="Gene3D" id="3.30.450.20">
    <property type="entry name" value="PAS domain"/>
    <property type="match status" value="1"/>
</dbReference>
<dbReference type="InterPro" id="IPR003594">
    <property type="entry name" value="HATPase_dom"/>
</dbReference>
<organism evidence="8 9">
    <name type="scientific">Corallococcus aberystwythensis</name>
    <dbReference type="NCBI Taxonomy" id="2316722"/>
    <lineage>
        <taxon>Bacteria</taxon>
        <taxon>Pseudomonadati</taxon>
        <taxon>Myxococcota</taxon>
        <taxon>Myxococcia</taxon>
        <taxon>Myxococcales</taxon>
        <taxon>Cystobacterineae</taxon>
        <taxon>Myxococcaceae</taxon>
        <taxon>Corallococcus</taxon>
    </lineage>
</organism>
<gene>
    <name evidence="8" type="ORF">D7W81_26010</name>
</gene>
<sequence>MRPGTHTPSAFTARPSVWLLEDSPTEARAAQAALAPACDVTLFSDGAVLVEALGFQAPPDVLVLDRETPGLTGLEVCTFVRGTPATALLPVLLLTSHQTPEDVVEGLGAGANDYVFKPFRPQELVARVLGLAHWRWRQRQRDTEVTTTLDATRQDLSDEHARRTLAESALAEVRAAELRAWNSEQRFRLAARATQDAIWEWNPQTDTLEWSSGGRDLLGPLDPPKVPRQAWWRKHIHPKDLAAVQRGFIEAIEGSGDLWHSNHRFLDAQSVWREVEERALIVRDGEARVVQVVGALRDVSARKQLETETRQRGDFERQLIGIVSHDLRTPLSSVLLSSALLLERGHLEEPQQKRVRRIVASTERAVRMIHDLLDFTQVRYGGFSLRLQDADLHVLVDTAVEEARARDAGRAIQAHHAGDGTGTWDADRLSQVVGNLLGNALAYGDPAAPIQVRSQGEADSVVLEVHNTGAPIPADLLPRLFEPLERGAAHQENRTDRSIGLGLFIVRQVVHAHGGIVSVSSTAEAGTTFTVRLPRRSPAAPPATPRG</sequence>
<evidence type="ECO:0000256" key="4">
    <source>
        <dbReference type="PROSITE-ProRule" id="PRU00169"/>
    </source>
</evidence>
<dbReference type="SUPFAM" id="SSF55785">
    <property type="entry name" value="PYP-like sensor domain (PAS domain)"/>
    <property type="match status" value="1"/>
</dbReference>
<dbReference type="SUPFAM" id="SSF47384">
    <property type="entry name" value="Homodimeric domain of signal transducing histidine kinase"/>
    <property type="match status" value="1"/>
</dbReference>
<dbReference type="InterPro" id="IPR035965">
    <property type="entry name" value="PAS-like_dom_sf"/>
</dbReference>
<dbReference type="SMART" id="SM00091">
    <property type="entry name" value="PAS"/>
    <property type="match status" value="1"/>
</dbReference>
<dbReference type="InterPro" id="IPR003661">
    <property type="entry name" value="HisK_dim/P_dom"/>
</dbReference>
<dbReference type="Gene3D" id="3.40.50.2300">
    <property type="match status" value="1"/>
</dbReference>
<dbReference type="PROSITE" id="PS50109">
    <property type="entry name" value="HIS_KIN"/>
    <property type="match status" value="1"/>
</dbReference>
<dbReference type="Gene3D" id="3.30.565.10">
    <property type="entry name" value="Histidine kinase-like ATPase, C-terminal domain"/>
    <property type="match status" value="1"/>
</dbReference>
<dbReference type="SMART" id="SM00448">
    <property type="entry name" value="REC"/>
    <property type="match status" value="1"/>
</dbReference>
<reference evidence="9" key="1">
    <citation type="submission" date="2018-09" db="EMBL/GenBank/DDBJ databases">
        <authorList>
            <person name="Livingstone P.G."/>
            <person name="Whitworth D.E."/>
        </authorList>
    </citation>
    <scope>NUCLEOTIDE SEQUENCE [LARGE SCALE GENOMIC DNA]</scope>
    <source>
        <strain evidence="9">AB050A</strain>
    </source>
</reference>
<keyword evidence="3 4" id="KW-0597">Phosphoprotein</keyword>
<evidence type="ECO:0000259" key="5">
    <source>
        <dbReference type="PROSITE" id="PS50109"/>
    </source>
</evidence>
<evidence type="ECO:0000313" key="8">
    <source>
        <dbReference type="EMBL" id="RKH60168.1"/>
    </source>
</evidence>
<dbReference type="SUPFAM" id="SSF55874">
    <property type="entry name" value="ATPase domain of HSP90 chaperone/DNA topoisomerase II/histidine kinase"/>
    <property type="match status" value="1"/>
</dbReference>
<dbReference type="RefSeq" id="WP_120558091.1">
    <property type="nucleotide sequence ID" value="NZ_RAWK01000174.1"/>
</dbReference>
<name>A0A3A8PW02_9BACT</name>
<dbReference type="InterPro" id="IPR011006">
    <property type="entry name" value="CheY-like_superfamily"/>
</dbReference>
<dbReference type="PANTHER" id="PTHR43547:SF2">
    <property type="entry name" value="HYBRID SIGNAL TRANSDUCTION HISTIDINE KINASE C"/>
    <property type="match status" value="1"/>
</dbReference>
<dbReference type="SMART" id="SM00387">
    <property type="entry name" value="HATPase_c"/>
    <property type="match status" value="1"/>
</dbReference>
<dbReference type="PRINTS" id="PR00344">
    <property type="entry name" value="BCTRLSENSOR"/>
</dbReference>